<dbReference type="EMBL" id="GBXM01052873">
    <property type="protein sequence ID" value="JAH55704.1"/>
    <property type="molecule type" value="Transcribed_RNA"/>
</dbReference>
<dbReference type="AlphaFoldDB" id="A0A0E9TPQ0"/>
<reference evidence="1" key="2">
    <citation type="journal article" date="2015" name="Fish Shellfish Immunol.">
        <title>Early steps in the European eel (Anguilla anguilla)-Vibrio vulnificus interaction in the gills: Role of the RtxA13 toxin.</title>
        <authorList>
            <person name="Callol A."/>
            <person name="Pajuelo D."/>
            <person name="Ebbesson L."/>
            <person name="Teles M."/>
            <person name="MacKenzie S."/>
            <person name="Amaro C."/>
        </authorList>
    </citation>
    <scope>NUCLEOTIDE SEQUENCE</scope>
</reference>
<reference evidence="1" key="1">
    <citation type="submission" date="2014-11" db="EMBL/GenBank/DDBJ databases">
        <authorList>
            <person name="Amaro Gonzalez C."/>
        </authorList>
    </citation>
    <scope>NUCLEOTIDE SEQUENCE</scope>
</reference>
<name>A0A0E9TPQ0_ANGAN</name>
<accession>A0A0E9TPQ0</accession>
<proteinExistence type="predicted"/>
<evidence type="ECO:0000313" key="1">
    <source>
        <dbReference type="EMBL" id="JAH55704.1"/>
    </source>
</evidence>
<organism evidence="1">
    <name type="scientific">Anguilla anguilla</name>
    <name type="common">European freshwater eel</name>
    <name type="synonym">Muraena anguilla</name>
    <dbReference type="NCBI Taxonomy" id="7936"/>
    <lineage>
        <taxon>Eukaryota</taxon>
        <taxon>Metazoa</taxon>
        <taxon>Chordata</taxon>
        <taxon>Craniata</taxon>
        <taxon>Vertebrata</taxon>
        <taxon>Euteleostomi</taxon>
        <taxon>Actinopterygii</taxon>
        <taxon>Neopterygii</taxon>
        <taxon>Teleostei</taxon>
        <taxon>Anguilliformes</taxon>
        <taxon>Anguillidae</taxon>
        <taxon>Anguilla</taxon>
    </lineage>
</organism>
<protein>
    <submittedName>
        <fullName evidence="1">Uncharacterized protein</fullName>
    </submittedName>
</protein>
<sequence length="22" mass="2338">MLGMTFTPELGFSTSATVTDKC</sequence>